<evidence type="ECO:0000256" key="5">
    <source>
        <dbReference type="ARBA" id="ARBA00023316"/>
    </source>
</evidence>
<keyword evidence="3 6" id="KW-0133">Cell shape</keyword>
<accession>A0ABZ1BP91</accession>
<dbReference type="PANTHER" id="PTHR35800:SF1">
    <property type="entry name" value="RNA-BINDING PROTEIN KHPB"/>
    <property type="match status" value="1"/>
</dbReference>
<evidence type="ECO:0000256" key="1">
    <source>
        <dbReference type="ARBA" id="ARBA00022490"/>
    </source>
</evidence>
<evidence type="ECO:0000256" key="2">
    <source>
        <dbReference type="ARBA" id="ARBA00022884"/>
    </source>
</evidence>
<evidence type="ECO:0000259" key="8">
    <source>
        <dbReference type="PROSITE" id="PS51061"/>
    </source>
</evidence>
<dbReference type="Gene3D" id="3.30.300.20">
    <property type="match status" value="1"/>
</dbReference>
<comment type="subcellular location">
    <subcellularLocation>
        <location evidence="6">Cytoplasm</location>
    </subcellularLocation>
</comment>
<dbReference type="EMBL" id="CP141614">
    <property type="protein sequence ID" value="WRP14650.1"/>
    <property type="molecule type" value="Genomic_DNA"/>
</dbReference>
<proteinExistence type="inferred from homology"/>
<evidence type="ECO:0000313" key="10">
    <source>
        <dbReference type="Proteomes" id="UP001333102"/>
    </source>
</evidence>
<dbReference type="PROSITE" id="PS51061">
    <property type="entry name" value="R3H"/>
    <property type="match status" value="1"/>
</dbReference>
<keyword evidence="10" id="KW-1185">Reference proteome</keyword>
<dbReference type="InterPro" id="IPR034079">
    <property type="entry name" value="R3H_KhpB"/>
</dbReference>
<dbReference type="SMART" id="SM00393">
    <property type="entry name" value="R3H"/>
    <property type="match status" value="1"/>
</dbReference>
<evidence type="ECO:0000256" key="7">
    <source>
        <dbReference type="SAM" id="MobiDB-lite"/>
    </source>
</evidence>
<name>A0ABZ1BP91_9FIRM</name>
<dbReference type="InterPro" id="IPR001374">
    <property type="entry name" value="R3H_dom"/>
</dbReference>
<dbReference type="InterPro" id="IPR032782">
    <property type="entry name" value="KhpB_N"/>
</dbReference>
<dbReference type="Gene3D" id="3.30.30.80">
    <property type="entry name" value="probable RNA-binding protein from clostridium symbiosum atcc 14940"/>
    <property type="match status" value="1"/>
</dbReference>
<dbReference type="CDD" id="cd02414">
    <property type="entry name" value="KH-II_Jag"/>
    <property type="match status" value="1"/>
</dbReference>
<dbReference type="RefSeq" id="WP_324669010.1">
    <property type="nucleotide sequence ID" value="NZ_CP141614.1"/>
</dbReference>
<dbReference type="InterPro" id="IPR039247">
    <property type="entry name" value="KhpB"/>
</dbReference>
<dbReference type="Gene3D" id="3.30.1370.50">
    <property type="entry name" value="R3H-like domain"/>
    <property type="match status" value="1"/>
</dbReference>
<feature type="compositionally biased region" description="Basic and acidic residues" evidence="7">
    <location>
        <begin position="62"/>
        <end position="80"/>
    </location>
</feature>
<dbReference type="Pfam" id="PF01424">
    <property type="entry name" value="R3H"/>
    <property type="match status" value="1"/>
</dbReference>
<dbReference type="PANTHER" id="PTHR35800">
    <property type="entry name" value="PROTEIN JAG"/>
    <property type="match status" value="1"/>
</dbReference>
<dbReference type="Proteomes" id="UP001333102">
    <property type="component" value="Chromosome"/>
</dbReference>
<feature type="region of interest" description="Disordered" evidence="7">
    <location>
        <begin position="61"/>
        <end position="95"/>
    </location>
</feature>
<keyword evidence="5 6" id="KW-0961">Cell wall biogenesis/degradation</keyword>
<evidence type="ECO:0000256" key="4">
    <source>
        <dbReference type="ARBA" id="ARBA00023186"/>
    </source>
</evidence>
<evidence type="ECO:0000256" key="3">
    <source>
        <dbReference type="ARBA" id="ARBA00022960"/>
    </source>
</evidence>
<keyword evidence="1 6" id="KW-0963">Cytoplasm</keyword>
<reference evidence="10" key="1">
    <citation type="submission" date="2023-12" db="EMBL/GenBank/DDBJ databases">
        <title>Novel isolates from deep terrestrial aquifers shed light on the physiology and ecology of the class Limnochordia.</title>
        <authorList>
            <person name="Karnachuk O.V."/>
            <person name="Lukina A.P."/>
            <person name="Avakyan M.R."/>
            <person name="Kadnikov V."/>
            <person name="Begmatov S."/>
            <person name="Beletsky A.V."/>
            <person name="Mardanov A.V."/>
            <person name="Ravin N.V."/>
        </authorList>
    </citation>
    <scope>NUCLEOTIDE SEQUENCE [LARGE SCALE GENOMIC DNA]</scope>
    <source>
        <strain evidence="10">LN</strain>
    </source>
</reference>
<feature type="region of interest" description="Jag_N domain" evidence="6">
    <location>
        <begin position="8"/>
        <end position="58"/>
    </location>
</feature>
<dbReference type="NCBIfam" id="NF041568">
    <property type="entry name" value="Jag_EloR"/>
    <property type="match status" value="1"/>
</dbReference>
<dbReference type="HAMAP" id="MF_00867">
    <property type="entry name" value="KhpB"/>
    <property type="match status" value="1"/>
</dbReference>
<feature type="region of interest" description="Disordered" evidence="7">
    <location>
        <begin position="220"/>
        <end position="263"/>
    </location>
</feature>
<comment type="subunit">
    <text evidence="6">Forms a complex with KhpA.</text>
</comment>
<comment type="domain">
    <text evidence="6">Has an N-terminal Jag-N domain and 2 RNA-binding domains (KH and R3H).</text>
</comment>
<dbReference type="InterPro" id="IPR038247">
    <property type="entry name" value="Jag_N_dom_sf"/>
</dbReference>
<dbReference type="InterPro" id="IPR038008">
    <property type="entry name" value="Jag_KH"/>
</dbReference>
<sequence length="263" mass="29073">MSAPRSVVKSGRNVEEALEAALDELGVERDEVVVEVLEEANKGLLGWIGGRLARVRVTVKHPGTEPEPHPDGHADGEEPARGTTSGEEGDRERLERGRTFVREVIRLMGIPGAVETRRMGPGAYQLNVVSERAGLLIGHRGQTLNALQYLANVVANREHGPEPLRLVLDAGDYRRRREAALRQVAQQAARRVRQERRRVALEPMSAAERRIVHLALKDDPAVATRSEGEEPHRRVVIFPKGEEQLPAGQRPRGRSTTRRAGPS</sequence>
<comment type="similarity">
    <text evidence="6">Belongs to the KhpB RNA-binding protein family.</text>
</comment>
<keyword evidence="4 6" id="KW-0143">Chaperone</keyword>
<dbReference type="CDD" id="cd02644">
    <property type="entry name" value="R3H_jag"/>
    <property type="match status" value="1"/>
</dbReference>
<dbReference type="InterPro" id="IPR036867">
    <property type="entry name" value="R3H_dom_sf"/>
</dbReference>
<gene>
    <name evidence="9" type="primary">jag</name>
    <name evidence="6" type="synonym">eloR</name>
    <name evidence="6" type="synonym">khpB</name>
    <name evidence="9" type="ORF">VLY81_00320</name>
</gene>
<dbReference type="SMART" id="SM01245">
    <property type="entry name" value="Jag_N"/>
    <property type="match status" value="1"/>
</dbReference>
<feature type="domain" description="R3H" evidence="8">
    <location>
        <begin position="175"/>
        <end position="241"/>
    </location>
</feature>
<comment type="function">
    <text evidence="6">A probable RNA chaperone. Forms a complex with KhpA which binds to cellular RNA and controls its expression. Plays a role in peptidoglycan (PG) homeostasis and cell length regulation.</text>
</comment>
<evidence type="ECO:0000313" key="9">
    <source>
        <dbReference type="EMBL" id="WRP14650.1"/>
    </source>
</evidence>
<evidence type="ECO:0000256" key="6">
    <source>
        <dbReference type="HAMAP-Rule" id="MF_00867"/>
    </source>
</evidence>
<dbReference type="Pfam" id="PF14804">
    <property type="entry name" value="Jag_N"/>
    <property type="match status" value="1"/>
</dbReference>
<dbReference type="InterPro" id="IPR015946">
    <property type="entry name" value="KH_dom-like_a/b"/>
</dbReference>
<keyword evidence="2 6" id="KW-0694">RNA-binding</keyword>
<feature type="compositionally biased region" description="Basic and acidic residues" evidence="7">
    <location>
        <begin position="220"/>
        <end position="233"/>
    </location>
</feature>
<protein>
    <recommendedName>
        <fullName evidence="6">RNA-binding protein KhpB</fullName>
    </recommendedName>
    <alternativeName>
        <fullName evidence="6">RNA-binding protein EloR</fullName>
    </alternativeName>
</protein>
<dbReference type="SUPFAM" id="SSF82708">
    <property type="entry name" value="R3H domain"/>
    <property type="match status" value="1"/>
</dbReference>
<dbReference type="Pfam" id="PF13083">
    <property type="entry name" value="KH_KhpA-B"/>
    <property type="match status" value="1"/>
</dbReference>
<organism evidence="9 10">
    <name type="scientific">Geochorda subterranea</name>
    <dbReference type="NCBI Taxonomy" id="3109564"/>
    <lineage>
        <taxon>Bacteria</taxon>
        <taxon>Bacillati</taxon>
        <taxon>Bacillota</taxon>
        <taxon>Limnochordia</taxon>
        <taxon>Limnochordales</taxon>
        <taxon>Geochordaceae</taxon>
        <taxon>Geochorda</taxon>
    </lineage>
</organism>